<dbReference type="PANTHER" id="PTHR11014:SF63">
    <property type="entry name" value="METALLOPEPTIDASE, PUTATIVE (AFU_ORTHOLOGUE AFUA_6G09600)-RELATED"/>
    <property type="match status" value="1"/>
</dbReference>
<evidence type="ECO:0000256" key="5">
    <source>
        <dbReference type="PIRSR" id="PIRSR005962-1"/>
    </source>
</evidence>
<keyword evidence="5" id="KW-0479">Metal-binding</keyword>
<dbReference type="SUPFAM" id="SSF53187">
    <property type="entry name" value="Zn-dependent exopeptidases"/>
    <property type="match status" value="1"/>
</dbReference>
<dbReference type="AlphaFoldDB" id="A0A7Y7UJK1"/>
<dbReference type="Proteomes" id="UP000542889">
    <property type="component" value="Unassembled WGS sequence"/>
</dbReference>
<dbReference type="Pfam" id="PF01546">
    <property type="entry name" value="Peptidase_M20"/>
    <property type="match status" value="1"/>
</dbReference>
<keyword evidence="4" id="KW-0457">Lysine biosynthesis</keyword>
<evidence type="ECO:0000313" key="8">
    <source>
        <dbReference type="Proteomes" id="UP000542889"/>
    </source>
</evidence>
<gene>
    <name evidence="7" type="ORF">HWN39_05350</name>
</gene>
<dbReference type="EMBL" id="JABXWP010000006">
    <property type="protein sequence ID" value="NVO87926.1"/>
    <property type="molecule type" value="Genomic_DNA"/>
</dbReference>
<dbReference type="PANTHER" id="PTHR11014">
    <property type="entry name" value="PEPTIDASE M20 FAMILY MEMBER"/>
    <property type="match status" value="1"/>
</dbReference>
<feature type="binding site" evidence="5">
    <location>
        <position position="105"/>
    </location>
    <ligand>
        <name>Mn(2+)</name>
        <dbReference type="ChEBI" id="CHEBI:29035"/>
        <label>2</label>
    </ligand>
</feature>
<evidence type="ECO:0000256" key="2">
    <source>
        <dbReference type="ARBA" id="ARBA00022801"/>
    </source>
</evidence>
<keyword evidence="3" id="KW-0220">Diaminopimelate biosynthesis</keyword>
<dbReference type="RefSeq" id="WP_176817845.1">
    <property type="nucleotide sequence ID" value="NZ_JABXWP010000006.1"/>
</dbReference>
<organism evidence="7 8">
    <name type="scientific">Lacticaseibacillus rhamnosus</name>
    <name type="common">Lactobacillus rhamnosus</name>
    <dbReference type="NCBI Taxonomy" id="47715"/>
    <lineage>
        <taxon>Bacteria</taxon>
        <taxon>Bacillati</taxon>
        <taxon>Bacillota</taxon>
        <taxon>Bacilli</taxon>
        <taxon>Lactobacillales</taxon>
        <taxon>Lactobacillaceae</taxon>
        <taxon>Lacticaseibacillus</taxon>
    </lineage>
</organism>
<dbReference type="InterPro" id="IPR017439">
    <property type="entry name" value="Amidohydrolase"/>
</dbReference>
<dbReference type="Gene3D" id="3.40.630.10">
    <property type="entry name" value="Zn peptidases"/>
    <property type="match status" value="1"/>
</dbReference>
<dbReference type="GO" id="GO:0046872">
    <property type="term" value="F:metal ion binding"/>
    <property type="evidence" value="ECO:0007669"/>
    <property type="project" value="UniProtKB-KW"/>
</dbReference>
<protein>
    <submittedName>
        <fullName evidence="7">Amidohydrolase</fullName>
    </submittedName>
</protein>
<sequence>MSLLATLLQALDDDEQEMIAIRRHLHAHPEVSFHEKQTAAYIKAYYAALDMSVVPCGDGYGMYVDIEGGQPGPKLALRADFDALAIQEDNELPFKSQNPGVMHACGHDAHTAYLLVLAKELNKIKSQLSGSIRIIHQPAEEVSPGGAKGMIAAGVLAGVTNVIGVHVMSSMPTGLIGYHTGATQTGRANFTDTIIGKGGHASMPHLSNDAIVAGSYLVTALQTIVSRRIDPFDTASVTIGSFDGVGSFNAIKQTVVLKGDVRVMKESTRQTIHQQIVTMNRGLEAMFGVQTKLDYDDNYPVLINDATLTNQAMTAIKAAKIPQITAIKDTGVQDPSEDFAYFAQKVPSSFFYIGCQLPDGSNHPHHSPDFMLDEDAILIAAKAVAAATLGYLDQNKTVQLLINS</sequence>
<dbReference type="GO" id="GO:0019877">
    <property type="term" value="P:diaminopimelate biosynthetic process"/>
    <property type="evidence" value="ECO:0007669"/>
    <property type="project" value="UniProtKB-KW"/>
</dbReference>
<keyword evidence="1" id="KW-0028">Amino-acid biosynthesis</keyword>
<comment type="cofactor">
    <cofactor evidence="5">
        <name>Mn(2+)</name>
        <dbReference type="ChEBI" id="CHEBI:29035"/>
    </cofactor>
    <text evidence="5">The Mn(2+) ion enhances activity.</text>
</comment>
<dbReference type="FunFam" id="3.30.70.360:FF:000001">
    <property type="entry name" value="N-acetyldiaminopimelate deacetylase"/>
    <property type="match status" value="1"/>
</dbReference>
<dbReference type="Gene3D" id="3.30.70.360">
    <property type="match status" value="1"/>
</dbReference>
<evidence type="ECO:0000256" key="3">
    <source>
        <dbReference type="ARBA" id="ARBA00022915"/>
    </source>
</evidence>
<feature type="binding site" evidence="5">
    <location>
        <position position="366"/>
    </location>
    <ligand>
        <name>Mn(2+)</name>
        <dbReference type="ChEBI" id="CHEBI:29035"/>
        <label>2</label>
    </ligand>
</feature>
<feature type="binding site" evidence="5">
    <location>
        <position position="107"/>
    </location>
    <ligand>
        <name>Mn(2+)</name>
        <dbReference type="ChEBI" id="CHEBI:29035"/>
        <label>2</label>
    </ligand>
</feature>
<keyword evidence="2 7" id="KW-0378">Hydrolase</keyword>
<dbReference type="InterPro" id="IPR011650">
    <property type="entry name" value="Peptidase_M20_dimer"/>
</dbReference>
<evidence type="ECO:0000256" key="4">
    <source>
        <dbReference type="ARBA" id="ARBA00023154"/>
    </source>
</evidence>
<accession>A0A7Y7UJK1</accession>
<comment type="caution">
    <text evidence="7">The sequence shown here is derived from an EMBL/GenBank/DDBJ whole genome shotgun (WGS) entry which is preliminary data.</text>
</comment>
<feature type="binding site" evidence="5">
    <location>
        <position position="166"/>
    </location>
    <ligand>
        <name>Mn(2+)</name>
        <dbReference type="ChEBI" id="CHEBI:29035"/>
        <label>2</label>
    </ligand>
</feature>
<evidence type="ECO:0000313" key="7">
    <source>
        <dbReference type="EMBL" id="NVO87926.1"/>
    </source>
</evidence>
<feature type="domain" description="Peptidase M20 dimerisation" evidence="6">
    <location>
        <begin position="185"/>
        <end position="278"/>
    </location>
</feature>
<dbReference type="GO" id="GO:0009085">
    <property type="term" value="P:lysine biosynthetic process"/>
    <property type="evidence" value="ECO:0007669"/>
    <property type="project" value="UniProtKB-KW"/>
</dbReference>
<dbReference type="InterPro" id="IPR036264">
    <property type="entry name" value="Bact_exopeptidase_dim_dom"/>
</dbReference>
<dbReference type="Pfam" id="PF07687">
    <property type="entry name" value="M20_dimer"/>
    <property type="match status" value="1"/>
</dbReference>
<evidence type="ECO:0000256" key="1">
    <source>
        <dbReference type="ARBA" id="ARBA00022605"/>
    </source>
</evidence>
<dbReference type="InterPro" id="IPR002933">
    <property type="entry name" value="Peptidase_M20"/>
</dbReference>
<feature type="binding site" evidence="5">
    <location>
        <position position="141"/>
    </location>
    <ligand>
        <name>Mn(2+)</name>
        <dbReference type="ChEBI" id="CHEBI:29035"/>
        <label>2</label>
    </ligand>
</feature>
<keyword evidence="5" id="KW-0464">Manganese</keyword>
<dbReference type="NCBIfam" id="TIGR01891">
    <property type="entry name" value="amidohydrolases"/>
    <property type="match status" value="1"/>
</dbReference>
<dbReference type="GO" id="GO:0050118">
    <property type="term" value="F:N-acetyldiaminopimelate deacetylase activity"/>
    <property type="evidence" value="ECO:0007669"/>
    <property type="project" value="UniProtKB-ARBA"/>
</dbReference>
<name>A0A7Y7UJK1_LACRH</name>
<dbReference type="PIRSF" id="PIRSF005962">
    <property type="entry name" value="Pept_M20D_amidohydro"/>
    <property type="match status" value="1"/>
</dbReference>
<evidence type="ECO:0000259" key="6">
    <source>
        <dbReference type="Pfam" id="PF07687"/>
    </source>
</evidence>
<dbReference type="SUPFAM" id="SSF55031">
    <property type="entry name" value="Bacterial exopeptidase dimerisation domain"/>
    <property type="match status" value="1"/>
</dbReference>
<proteinExistence type="predicted"/>
<reference evidence="7 8" key="1">
    <citation type="submission" date="2020-06" db="EMBL/GenBank/DDBJ databases">
        <title>Lactobacillus rhamnosus QC,genome.</title>
        <authorList>
            <person name="Yi H."/>
            <person name="Jin M."/>
        </authorList>
    </citation>
    <scope>NUCLEOTIDE SEQUENCE [LARGE SCALE GENOMIC DNA]</scope>
    <source>
        <strain evidence="7 8">QC</strain>
    </source>
</reference>